<dbReference type="SUPFAM" id="SSF52058">
    <property type="entry name" value="L domain-like"/>
    <property type="match status" value="1"/>
</dbReference>
<keyword evidence="5" id="KW-0677">Repeat</keyword>
<dbReference type="Pfam" id="PF00069">
    <property type="entry name" value="Pkinase"/>
    <property type="match status" value="1"/>
</dbReference>
<dbReference type="Pfam" id="PF23247">
    <property type="entry name" value="LRR_RPS2"/>
    <property type="match status" value="1"/>
</dbReference>
<evidence type="ECO:0000256" key="3">
    <source>
        <dbReference type="ARBA" id="ARBA00022679"/>
    </source>
</evidence>
<evidence type="ECO:0000313" key="14">
    <source>
        <dbReference type="Proteomes" id="UP001237642"/>
    </source>
</evidence>
<evidence type="ECO:0000256" key="1">
    <source>
        <dbReference type="ARBA" id="ARBA00006529"/>
    </source>
</evidence>
<gene>
    <name evidence="13" type="ORF">POM88_046101</name>
</gene>
<dbReference type="InterPro" id="IPR050538">
    <property type="entry name" value="MAP_kinase_kinase_kinase"/>
</dbReference>
<evidence type="ECO:0000256" key="9">
    <source>
        <dbReference type="ARBA" id="ARBA00022989"/>
    </source>
</evidence>
<dbReference type="PANTHER" id="PTHR48016:SF29">
    <property type="entry name" value="MITOGEN-ACTIVATED PROTEIN KINASE KINASE KINASE 1-RELATED"/>
    <property type="match status" value="1"/>
</dbReference>
<dbReference type="FunFam" id="1.10.510.10:FF:000359">
    <property type="entry name" value="Mitogen-activated protein kinase 1, putative, expressed"/>
    <property type="match status" value="1"/>
</dbReference>
<evidence type="ECO:0000256" key="11">
    <source>
        <dbReference type="SAM" id="MobiDB-lite"/>
    </source>
</evidence>
<dbReference type="InterPro" id="IPR011009">
    <property type="entry name" value="Kinase-like_dom_sf"/>
</dbReference>
<proteinExistence type="inferred from homology"/>
<feature type="region of interest" description="Disordered" evidence="11">
    <location>
        <begin position="1"/>
        <end position="36"/>
    </location>
</feature>
<keyword evidence="10" id="KW-0472">Membrane</keyword>
<dbReference type="PANTHER" id="PTHR48016">
    <property type="entry name" value="MAP KINASE KINASE KINASE SSK2-RELATED-RELATED"/>
    <property type="match status" value="1"/>
</dbReference>
<dbReference type="GO" id="GO:0005737">
    <property type="term" value="C:cytoplasm"/>
    <property type="evidence" value="ECO:0007669"/>
    <property type="project" value="TreeGrafter"/>
</dbReference>
<sequence length="943" mass="106663">MESKHNKAPKSKLIKVENKPATWNSSSFDSPDSSINDGTSFRIEGSDRKFDVICESLGLSGPDDFARDSWKLRWSRLNRSFQDTELSHKFSKNVNVSGGGGKGESDERDSNMFTTCNEDGNTTTEPPSNVLRLGKSRLVVRSWEKGKLLGRGSLGPVYEGISDGGYLLAVKEVSMLDQGVQGRQSICRLEQEIDLLSELEHENIVRYLGTEKTESNFYIFLELASKGSLLSLYQQYHLQDSQVSVFTRQILYGLKYLHDRNVVHRDIKCANILVDTNGTVKLSDFGLAKATKLNDVQSCKGLAFWMAPEVVNRGQGYGLAADIWSLGCTVLELLTRELPYYPLEAMQAIYRIRNSIAPPVPDSLSKDARDFILKCIQVDPFSRPSAARLLDHSFVKRPLHHRKVISSKGESRPIIRSREKGKLLGRGSFGSIYEGISEMEVLLDFHKSEGTLLDITELLGLLEKVVQDEFLKSKSVAVRKLKVIYIRNSNIPEIPDNLSFPDLEELYLQSNLHMSYIPFSFFKQMPALKVLDMSNTCMKTLPAPVSELFKLEQLIMQRCELLMELPPEIGALGNLKVLDLEGTDLVCLPDELAELTKLKCLKVSLYDAESYRKSKKIVAVIPVGVLLKLTQLEELSINVDPQDVWCSSAVEAIMEDLPSLRKLKTLKLFIPTTELFKNLVKLKWNSDDLPIYQNLSNFNVIIGPLQRFIPRLPCDLEEEFLKLKRCLKYDNGEDDTTQFAEALKHANALYLDRHWTIKKLSTFNLEEPNKLKFCLLVDCNEMHAIFDGSDFCRGVANKGENILLLQYLAIHYLKNLEVIWKGPGVSCCSHTLRVLTLHMCPNLTTVFTPVVLVDLHNLKEIIVEDCPKITNLISEDSSELTSKETLPRLKKLSLFYLPGLESAVKSVHSLNLTLTEIVSMSWHHSMEVPYTFLWKNAVLINRI</sequence>
<keyword evidence="7" id="KW-0418">Kinase</keyword>
<evidence type="ECO:0000256" key="8">
    <source>
        <dbReference type="ARBA" id="ARBA00022840"/>
    </source>
</evidence>
<dbReference type="InterPro" id="IPR032675">
    <property type="entry name" value="LRR_dom_sf"/>
</dbReference>
<dbReference type="InterPro" id="IPR000719">
    <property type="entry name" value="Prot_kinase_dom"/>
</dbReference>
<evidence type="ECO:0000256" key="6">
    <source>
        <dbReference type="ARBA" id="ARBA00022741"/>
    </source>
</evidence>
<dbReference type="Gene3D" id="3.80.10.10">
    <property type="entry name" value="Ribonuclease Inhibitor"/>
    <property type="match status" value="2"/>
</dbReference>
<feature type="region of interest" description="Disordered" evidence="11">
    <location>
        <begin position="92"/>
        <end position="128"/>
    </location>
</feature>
<dbReference type="InterPro" id="IPR008271">
    <property type="entry name" value="Ser/Thr_kinase_AS"/>
</dbReference>
<dbReference type="SUPFAM" id="SSF56112">
    <property type="entry name" value="Protein kinase-like (PK-like)"/>
    <property type="match status" value="1"/>
</dbReference>
<keyword evidence="6" id="KW-0547">Nucleotide-binding</keyword>
<dbReference type="AlphaFoldDB" id="A0AAD8H5Q1"/>
<accession>A0AAD8H5Q1</accession>
<reference evidence="13" key="2">
    <citation type="submission" date="2023-05" db="EMBL/GenBank/DDBJ databases">
        <authorList>
            <person name="Schelkunov M.I."/>
        </authorList>
    </citation>
    <scope>NUCLEOTIDE SEQUENCE</scope>
    <source>
        <strain evidence="13">Hsosn_3</strain>
        <tissue evidence="13">Leaf</tissue>
    </source>
</reference>
<comment type="similarity">
    <text evidence="1">Belongs to the protein kinase superfamily. STE Ser/Thr protein kinase family. MAP kinase kinase kinase subfamily.</text>
</comment>
<dbReference type="Proteomes" id="UP001237642">
    <property type="component" value="Unassembled WGS sequence"/>
</dbReference>
<dbReference type="InterPro" id="IPR001245">
    <property type="entry name" value="Ser-Thr/Tyr_kinase_cat_dom"/>
</dbReference>
<organism evidence="13 14">
    <name type="scientific">Heracleum sosnowskyi</name>
    <dbReference type="NCBI Taxonomy" id="360622"/>
    <lineage>
        <taxon>Eukaryota</taxon>
        <taxon>Viridiplantae</taxon>
        <taxon>Streptophyta</taxon>
        <taxon>Embryophyta</taxon>
        <taxon>Tracheophyta</taxon>
        <taxon>Spermatophyta</taxon>
        <taxon>Magnoliopsida</taxon>
        <taxon>eudicotyledons</taxon>
        <taxon>Gunneridae</taxon>
        <taxon>Pentapetalae</taxon>
        <taxon>asterids</taxon>
        <taxon>campanulids</taxon>
        <taxon>Apiales</taxon>
        <taxon>Apiaceae</taxon>
        <taxon>Apioideae</taxon>
        <taxon>apioid superclade</taxon>
        <taxon>Tordylieae</taxon>
        <taxon>Tordyliinae</taxon>
        <taxon>Heracleum</taxon>
    </lineage>
</organism>
<feature type="compositionally biased region" description="Basic residues" evidence="11">
    <location>
        <begin position="1"/>
        <end position="13"/>
    </location>
</feature>
<reference evidence="13" key="1">
    <citation type="submission" date="2023-02" db="EMBL/GenBank/DDBJ databases">
        <title>Genome of toxic invasive species Heracleum sosnowskyi carries increased number of genes despite the absence of recent whole-genome duplications.</title>
        <authorList>
            <person name="Schelkunov M."/>
            <person name="Shtratnikova V."/>
            <person name="Makarenko M."/>
            <person name="Klepikova A."/>
            <person name="Omelchenko D."/>
            <person name="Novikova G."/>
            <person name="Obukhova E."/>
            <person name="Bogdanov V."/>
            <person name="Penin A."/>
            <person name="Logacheva M."/>
        </authorList>
    </citation>
    <scope>NUCLEOTIDE SEQUENCE</scope>
    <source>
        <strain evidence="13">Hsosn_3</strain>
        <tissue evidence="13">Leaf</tissue>
    </source>
</reference>
<evidence type="ECO:0000256" key="2">
    <source>
        <dbReference type="ARBA" id="ARBA00022527"/>
    </source>
</evidence>
<evidence type="ECO:0000256" key="7">
    <source>
        <dbReference type="ARBA" id="ARBA00022777"/>
    </source>
</evidence>
<dbReference type="PRINTS" id="PR00109">
    <property type="entry name" value="TYRKINASE"/>
</dbReference>
<keyword evidence="14" id="KW-1185">Reference proteome</keyword>
<dbReference type="GO" id="GO:1902065">
    <property type="term" value="P:response to L-glutamate"/>
    <property type="evidence" value="ECO:0007669"/>
    <property type="project" value="UniProtKB-ARBA"/>
</dbReference>
<dbReference type="Gene3D" id="1.10.510.10">
    <property type="entry name" value="Transferase(Phosphotransferase) domain 1"/>
    <property type="match status" value="1"/>
</dbReference>
<name>A0AAD8H5Q1_9APIA</name>
<keyword evidence="3" id="KW-0808">Transferase</keyword>
<dbReference type="InterPro" id="IPR057135">
    <property type="entry name" value="At4g27190-like_LRR"/>
</dbReference>
<evidence type="ECO:0000313" key="13">
    <source>
        <dbReference type="EMBL" id="KAK1361627.1"/>
    </source>
</evidence>
<dbReference type="PROSITE" id="PS50011">
    <property type="entry name" value="PROTEIN_KINASE_DOM"/>
    <property type="match status" value="1"/>
</dbReference>
<keyword evidence="9" id="KW-1133">Transmembrane helix</keyword>
<dbReference type="SMART" id="SM00220">
    <property type="entry name" value="S_TKc"/>
    <property type="match status" value="1"/>
</dbReference>
<dbReference type="InterPro" id="IPR055414">
    <property type="entry name" value="LRR_R13L4/SHOC2-like"/>
</dbReference>
<evidence type="ECO:0000256" key="10">
    <source>
        <dbReference type="ARBA" id="ARBA00023136"/>
    </source>
</evidence>
<protein>
    <recommendedName>
        <fullName evidence="12">Protein kinase domain-containing protein</fullName>
    </recommendedName>
</protein>
<evidence type="ECO:0000259" key="12">
    <source>
        <dbReference type="PROSITE" id="PS50011"/>
    </source>
</evidence>
<dbReference type="EMBL" id="JAUIZM010000010">
    <property type="protein sequence ID" value="KAK1361627.1"/>
    <property type="molecule type" value="Genomic_DNA"/>
</dbReference>
<keyword evidence="8" id="KW-0067">ATP-binding</keyword>
<dbReference type="PROSITE" id="PS00108">
    <property type="entry name" value="PROTEIN_KINASE_ST"/>
    <property type="match status" value="1"/>
</dbReference>
<dbReference type="GO" id="GO:0005524">
    <property type="term" value="F:ATP binding"/>
    <property type="evidence" value="ECO:0007669"/>
    <property type="project" value="UniProtKB-KW"/>
</dbReference>
<dbReference type="Pfam" id="PF23598">
    <property type="entry name" value="LRR_14"/>
    <property type="match status" value="1"/>
</dbReference>
<feature type="compositionally biased region" description="Polar residues" evidence="11">
    <location>
        <begin position="111"/>
        <end position="127"/>
    </location>
</feature>
<keyword evidence="2" id="KW-0723">Serine/threonine-protein kinase</keyword>
<feature type="compositionally biased region" description="Low complexity" evidence="11">
    <location>
        <begin position="25"/>
        <end position="34"/>
    </location>
</feature>
<keyword evidence="4" id="KW-0812">Transmembrane</keyword>
<evidence type="ECO:0000256" key="5">
    <source>
        <dbReference type="ARBA" id="ARBA00022737"/>
    </source>
</evidence>
<comment type="caution">
    <text evidence="13">The sequence shown here is derived from an EMBL/GenBank/DDBJ whole genome shotgun (WGS) entry which is preliminary data.</text>
</comment>
<feature type="domain" description="Protein kinase" evidence="12">
    <location>
        <begin position="143"/>
        <end position="395"/>
    </location>
</feature>
<evidence type="ECO:0000256" key="4">
    <source>
        <dbReference type="ARBA" id="ARBA00022692"/>
    </source>
</evidence>
<dbReference type="GO" id="GO:0004709">
    <property type="term" value="F:MAP kinase kinase kinase activity"/>
    <property type="evidence" value="ECO:0007669"/>
    <property type="project" value="TreeGrafter"/>
</dbReference>